<keyword evidence="5" id="KW-1185">Reference proteome</keyword>
<dbReference type="AlphaFoldDB" id="A0AA40E9C8"/>
<dbReference type="EMBL" id="JAUIRO010000001">
    <property type="protein sequence ID" value="KAK0733159.1"/>
    <property type="molecule type" value="Genomic_DNA"/>
</dbReference>
<protein>
    <submittedName>
        <fullName evidence="4">Uncharacterized protein</fullName>
    </submittedName>
</protein>
<keyword evidence="2" id="KW-1133">Transmembrane helix</keyword>
<evidence type="ECO:0000256" key="2">
    <source>
        <dbReference type="SAM" id="Phobius"/>
    </source>
</evidence>
<name>A0AA40E9C8_9PEZI</name>
<keyword evidence="3" id="KW-0732">Signal</keyword>
<organism evidence="4 5">
    <name type="scientific">Lasiosphaeria miniovina</name>
    <dbReference type="NCBI Taxonomy" id="1954250"/>
    <lineage>
        <taxon>Eukaryota</taxon>
        <taxon>Fungi</taxon>
        <taxon>Dikarya</taxon>
        <taxon>Ascomycota</taxon>
        <taxon>Pezizomycotina</taxon>
        <taxon>Sordariomycetes</taxon>
        <taxon>Sordariomycetidae</taxon>
        <taxon>Sordariales</taxon>
        <taxon>Lasiosphaeriaceae</taxon>
        <taxon>Lasiosphaeria</taxon>
    </lineage>
</organism>
<comment type="caution">
    <text evidence="4">The sequence shown here is derived from an EMBL/GenBank/DDBJ whole genome shotgun (WGS) entry which is preliminary data.</text>
</comment>
<feature type="chain" id="PRO_5041448453" evidence="3">
    <location>
        <begin position="21"/>
        <end position="612"/>
    </location>
</feature>
<proteinExistence type="predicted"/>
<feature type="signal peptide" evidence="3">
    <location>
        <begin position="1"/>
        <end position="20"/>
    </location>
</feature>
<accession>A0AA40E9C8</accession>
<evidence type="ECO:0000313" key="4">
    <source>
        <dbReference type="EMBL" id="KAK0733159.1"/>
    </source>
</evidence>
<reference evidence="4" key="1">
    <citation type="submission" date="2023-06" db="EMBL/GenBank/DDBJ databases">
        <title>Genome-scale phylogeny and comparative genomics of the fungal order Sordariales.</title>
        <authorList>
            <consortium name="Lawrence Berkeley National Laboratory"/>
            <person name="Hensen N."/>
            <person name="Bonometti L."/>
            <person name="Westerberg I."/>
            <person name="Brannstrom I.O."/>
            <person name="Guillou S."/>
            <person name="Cros-Aarteil S."/>
            <person name="Calhoun S."/>
            <person name="Haridas S."/>
            <person name="Kuo A."/>
            <person name="Mondo S."/>
            <person name="Pangilinan J."/>
            <person name="Riley R."/>
            <person name="LaButti K."/>
            <person name="Andreopoulos B."/>
            <person name="Lipzen A."/>
            <person name="Chen C."/>
            <person name="Yanf M."/>
            <person name="Daum C."/>
            <person name="Ng V."/>
            <person name="Clum A."/>
            <person name="Steindorff A."/>
            <person name="Ohm R."/>
            <person name="Martin F."/>
            <person name="Silar P."/>
            <person name="Natvig D."/>
            <person name="Lalanne C."/>
            <person name="Gautier V."/>
            <person name="Ament-velasquez S.L."/>
            <person name="Kruys A."/>
            <person name="Hutchinson M.I."/>
            <person name="Powell A.J."/>
            <person name="Barry K."/>
            <person name="Miller A.N."/>
            <person name="Grigoriev I.V."/>
            <person name="Debuchy R."/>
            <person name="Gladieux P."/>
            <person name="Thoren M.H."/>
            <person name="Johannesson H."/>
        </authorList>
    </citation>
    <scope>NUCLEOTIDE SEQUENCE</scope>
    <source>
        <strain evidence="4">SMH2392-1A</strain>
    </source>
</reference>
<keyword evidence="2" id="KW-0812">Transmembrane</keyword>
<feature type="transmembrane region" description="Helical" evidence="2">
    <location>
        <begin position="470"/>
        <end position="495"/>
    </location>
</feature>
<evidence type="ECO:0000256" key="1">
    <source>
        <dbReference type="SAM" id="MobiDB-lite"/>
    </source>
</evidence>
<evidence type="ECO:0000256" key="3">
    <source>
        <dbReference type="SAM" id="SignalP"/>
    </source>
</evidence>
<feature type="region of interest" description="Disordered" evidence="1">
    <location>
        <begin position="24"/>
        <end position="67"/>
    </location>
</feature>
<keyword evidence="2" id="KW-0472">Membrane</keyword>
<sequence>MRPLLQLVSALGLLPWASIALPSASVSPRTCDSDSDPTETASLPTTALPPKTTIRTTTVKTTTYHRPANTTINTKTISYGNKTASLCPCATRGPQSPTCADLDTSDAWTGPDWSSFGNGTLSHNTTTHGPRVKPRAPTDATVSLLVRTVQDQAAKEYELQAGLACFIGGSTLNCNGTWLYGQDWNRDSLTRYIADNTVVRPSYECSYDSAYLQSEKYRRVFYGFSAANVSDTFEGAGNFAAVYATNACRYNATCAKAYGNDTTQMYVDYAGWVNATFVSHLTSLLPTNGSKSFCPNSLGSYASVLSFATQHFDPSREYLGVHDVTLIPGVARSLNATVQEARKELGLILNKNARKMEGVFLNIVFFNYKIDPKLKRSVEEDGDVYPGCPRRTWVIHGECPGVIPPREFDMAGTVLSMKDRDKMEVLAALASRDTGCESAIRSIHNKVTDFKAAEFWADQLTGFVAIVTPLALAASSSAAIPVGGLVFGMVGMAVVSMMATCKLYNTCSGIPPFLLDASKAFYANPTLQGFQNVVPYVTAPPPWVNSVGWVAAGLDFYMDYIFEHAAKSYRQAETCCEQNCASAVCAQASLGCLLTWGEFFSGQKGSLNCGAT</sequence>
<dbReference type="Proteomes" id="UP001172101">
    <property type="component" value="Unassembled WGS sequence"/>
</dbReference>
<feature type="compositionally biased region" description="Low complexity" evidence="1">
    <location>
        <begin position="45"/>
        <end position="62"/>
    </location>
</feature>
<dbReference type="RefSeq" id="XP_060302036.1">
    <property type="nucleotide sequence ID" value="XM_060446370.1"/>
</dbReference>
<evidence type="ECO:0000313" key="5">
    <source>
        <dbReference type="Proteomes" id="UP001172101"/>
    </source>
</evidence>
<dbReference type="GeneID" id="85329640"/>
<gene>
    <name evidence="4" type="ORF">B0T26DRAFT_758815</name>
</gene>